<evidence type="ECO:0000256" key="5">
    <source>
        <dbReference type="ARBA" id="ARBA00012064"/>
    </source>
</evidence>
<dbReference type="STRING" id="3983.A0A2C9WAN6"/>
<comment type="caution">
    <text evidence="7">The sequence shown here is derived from an EMBL/GenBank/DDBJ whole genome shotgun (WGS) entry which is preliminary data.</text>
</comment>
<dbReference type="EMBL" id="CM004389">
    <property type="protein sequence ID" value="OAY55608.1"/>
    <property type="molecule type" value="Genomic_DNA"/>
</dbReference>
<dbReference type="CDD" id="cd06558">
    <property type="entry name" value="crotonase-like"/>
    <property type="match status" value="1"/>
</dbReference>
<proteinExistence type="inferred from homology"/>
<dbReference type="OMA" id="LWIIELH"/>
<reference evidence="8" key="1">
    <citation type="journal article" date="2016" name="Nat. Biotechnol.">
        <title>Sequencing wild and cultivated cassava and related species reveals extensive interspecific hybridization and genetic diversity.</title>
        <authorList>
            <person name="Bredeson J.V."/>
            <person name="Lyons J.B."/>
            <person name="Prochnik S.E."/>
            <person name="Wu G.A."/>
            <person name="Ha C.M."/>
            <person name="Edsinger-Gonzales E."/>
            <person name="Grimwood J."/>
            <person name="Schmutz J."/>
            <person name="Rabbi I.Y."/>
            <person name="Egesi C."/>
            <person name="Nauluvula P."/>
            <person name="Lebot V."/>
            <person name="Ndunguru J."/>
            <person name="Mkamilo G."/>
            <person name="Bart R.S."/>
            <person name="Setter T.L."/>
            <person name="Gleadow R.M."/>
            <person name="Kulakow P."/>
            <person name="Ferguson M.E."/>
            <person name="Rounsley S."/>
            <person name="Rokhsar D.S."/>
        </authorList>
    </citation>
    <scope>NUCLEOTIDE SEQUENCE [LARGE SCALE GENOMIC DNA]</scope>
    <source>
        <strain evidence="8">cv. AM560-2</strain>
    </source>
</reference>
<dbReference type="PANTHER" id="PTHR11941:SF75">
    <property type="entry name" value="ENOYL-COA HYDRATASE_ISOMERASE FAMILY PROTEIN"/>
    <property type="match status" value="1"/>
</dbReference>
<evidence type="ECO:0000256" key="6">
    <source>
        <dbReference type="ARBA" id="ARBA00023098"/>
    </source>
</evidence>
<evidence type="ECO:0000256" key="4">
    <source>
        <dbReference type="ARBA" id="ARBA00005254"/>
    </source>
</evidence>
<dbReference type="AlphaFoldDB" id="A0A2C9WAN6"/>
<dbReference type="GO" id="GO:0006635">
    <property type="term" value="P:fatty acid beta-oxidation"/>
    <property type="evidence" value="ECO:0000318"/>
    <property type="project" value="GO_Central"/>
</dbReference>
<comment type="catalytic activity">
    <reaction evidence="2">
        <text>a (3E)-enoyl-CoA = a 4-saturated (2E)-enoyl-CoA</text>
        <dbReference type="Rhea" id="RHEA:45228"/>
        <dbReference type="ChEBI" id="CHEBI:58521"/>
        <dbReference type="ChEBI" id="CHEBI:85097"/>
        <dbReference type="EC" id="5.3.3.8"/>
    </reaction>
</comment>
<dbReference type="GO" id="GO:0004165">
    <property type="term" value="F:delta(3)-delta(2)-enoyl-CoA isomerase activity"/>
    <property type="evidence" value="ECO:0000318"/>
    <property type="project" value="GO_Central"/>
</dbReference>
<dbReference type="Gramene" id="Manes.03G167000.1.v8.1">
    <property type="protein sequence ID" value="Manes.03G167000.1.v8.1.CDS.1"/>
    <property type="gene ID" value="Manes.03G167000.v8.1"/>
</dbReference>
<keyword evidence="8" id="KW-1185">Reference proteome</keyword>
<evidence type="ECO:0000256" key="1">
    <source>
        <dbReference type="ARBA" id="ARBA00000452"/>
    </source>
</evidence>
<dbReference type="Pfam" id="PF00378">
    <property type="entry name" value="ECH_1"/>
    <property type="match status" value="1"/>
</dbReference>
<comment type="pathway">
    <text evidence="3">Lipid metabolism; fatty acid beta-oxidation.</text>
</comment>
<comment type="similarity">
    <text evidence="4">Belongs to the enoyl-CoA hydratase/isomerase family.</text>
</comment>
<accession>A0A2C9WAN6</accession>
<gene>
    <name evidence="7" type="ORF">MANES_03G167000v8</name>
</gene>
<evidence type="ECO:0000256" key="3">
    <source>
        <dbReference type="ARBA" id="ARBA00005005"/>
    </source>
</evidence>
<sequence length="238" mass="25567">MCTLENRGNIFILTLTGHGEHRLSPDLIDSVLSALREVKSKATRGSVLVTTSQGKFFSNGFDLAWAKATGSSTKAVERLRHMTVSFKPVVAEMISLPMPTVAAIQGHAAAAGFLLALCHDYILMRSDKGVLYMSEVDLGLPLADYFAALFRAKLHSVTARRDVLLRGGKVKGMEAVRMGIVDAACNSEGSLAEAAMHLGEDLASRKWNGDAYKEIRMSLFPDLCGVLGLGEGNIAAKL</sequence>
<name>A0A2C9WAN6_MANES</name>
<dbReference type="SUPFAM" id="SSF52096">
    <property type="entry name" value="ClpP/crotonase"/>
    <property type="match status" value="1"/>
</dbReference>
<dbReference type="InterPro" id="IPR001753">
    <property type="entry name" value="Enoyl-CoA_hydra/iso"/>
</dbReference>
<dbReference type="PANTHER" id="PTHR11941">
    <property type="entry name" value="ENOYL-COA HYDRATASE-RELATED"/>
    <property type="match status" value="1"/>
</dbReference>
<evidence type="ECO:0000256" key="2">
    <source>
        <dbReference type="ARBA" id="ARBA00000765"/>
    </source>
</evidence>
<organism evidence="7 8">
    <name type="scientific">Manihot esculenta</name>
    <name type="common">Cassava</name>
    <name type="synonym">Jatropha manihot</name>
    <dbReference type="NCBI Taxonomy" id="3983"/>
    <lineage>
        <taxon>Eukaryota</taxon>
        <taxon>Viridiplantae</taxon>
        <taxon>Streptophyta</taxon>
        <taxon>Embryophyta</taxon>
        <taxon>Tracheophyta</taxon>
        <taxon>Spermatophyta</taxon>
        <taxon>Magnoliopsida</taxon>
        <taxon>eudicotyledons</taxon>
        <taxon>Gunneridae</taxon>
        <taxon>Pentapetalae</taxon>
        <taxon>rosids</taxon>
        <taxon>fabids</taxon>
        <taxon>Malpighiales</taxon>
        <taxon>Euphorbiaceae</taxon>
        <taxon>Crotonoideae</taxon>
        <taxon>Manihoteae</taxon>
        <taxon>Manihot</taxon>
    </lineage>
</organism>
<evidence type="ECO:0000313" key="8">
    <source>
        <dbReference type="Proteomes" id="UP000091857"/>
    </source>
</evidence>
<evidence type="ECO:0000313" key="7">
    <source>
        <dbReference type="EMBL" id="OAY55608.1"/>
    </source>
</evidence>
<comment type="catalytic activity">
    <reaction evidence="1">
        <text>a (3Z)-enoyl-CoA = a 4-saturated (2E)-enoyl-CoA</text>
        <dbReference type="Rhea" id="RHEA:45900"/>
        <dbReference type="ChEBI" id="CHEBI:85097"/>
        <dbReference type="ChEBI" id="CHEBI:85489"/>
        <dbReference type="EC" id="5.3.3.8"/>
    </reaction>
</comment>
<keyword evidence="6" id="KW-0443">Lipid metabolism</keyword>
<dbReference type="EC" id="5.3.3.8" evidence="5"/>
<dbReference type="OrthoDB" id="410701at2759"/>
<dbReference type="Proteomes" id="UP000091857">
    <property type="component" value="Chromosome 3"/>
</dbReference>
<dbReference type="InterPro" id="IPR029045">
    <property type="entry name" value="ClpP/crotonase-like_dom_sf"/>
</dbReference>
<dbReference type="Gene3D" id="3.90.226.10">
    <property type="entry name" value="2-enoyl-CoA Hydratase, Chain A, domain 1"/>
    <property type="match status" value="1"/>
</dbReference>
<dbReference type="FunFam" id="3.90.226.10:FF:000049">
    <property type="entry name" value="Enoyl-CoA delta isomerase 3"/>
    <property type="match status" value="1"/>
</dbReference>
<protein>
    <recommendedName>
        <fullName evidence="5">Delta(3)-Delta(2)-enoyl-CoA isomerase</fullName>
        <ecNumber evidence="5">5.3.3.8</ecNumber>
    </recommendedName>
</protein>